<accession>A0AAV7YWU6</accession>
<evidence type="ECO:0000256" key="3">
    <source>
        <dbReference type="ARBA" id="ARBA00020827"/>
    </source>
</evidence>
<dbReference type="PANTHER" id="PTHR20994">
    <property type="entry name" value="ER MEMBRANE PROTEIN COMPLEX SUBUNIT 6"/>
    <property type="match status" value="1"/>
</dbReference>
<keyword evidence="4 8" id="KW-0812">Transmembrane</keyword>
<dbReference type="EMBL" id="JANTQA010000047">
    <property type="protein sequence ID" value="KAJ3432885.1"/>
    <property type="molecule type" value="Genomic_DNA"/>
</dbReference>
<evidence type="ECO:0000313" key="9">
    <source>
        <dbReference type="EMBL" id="KAJ3432885.1"/>
    </source>
</evidence>
<gene>
    <name evidence="9" type="ORF">M0812_21830</name>
</gene>
<dbReference type="PANTHER" id="PTHR20994:SF0">
    <property type="entry name" value="ER MEMBRANE PROTEIN COMPLEX SUBUNIT 6"/>
    <property type="match status" value="1"/>
</dbReference>
<keyword evidence="6 8" id="KW-1133">Transmembrane helix</keyword>
<reference evidence="9" key="1">
    <citation type="submission" date="2022-08" db="EMBL/GenBank/DDBJ databases">
        <title>Novel sulphate-reducing endosymbionts in the free-living metamonad Anaeramoeba.</title>
        <authorList>
            <person name="Jerlstrom-Hultqvist J."/>
            <person name="Cepicka I."/>
            <person name="Gallot-Lavallee L."/>
            <person name="Salas-Leiva D."/>
            <person name="Curtis B.A."/>
            <person name="Zahonova K."/>
            <person name="Pipaliya S."/>
            <person name="Dacks J."/>
            <person name="Roger A.J."/>
        </authorList>
    </citation>
    <scope>NUCLEOTIDE SEQUENCE</scope>
    <source>
        <strain evidence="9">Busselton2</strain>
    </source>
</reference>
<dbReference type="GO" id="GO:0000045">
    <property type="term" value="P:autophagosome assembly"/>
    <property type="evidence" value="ECO:0007669"/>
    <property type="project" value="TreeGrafter"/>
</dbReference>
<evidence type="ECO:0000256" key="2">
    <source>
        <dbReference type="ARBA" id="ARBA00009436"/>
    </source>
</evidence>
<evidence type="ECO:0000313" key="10">
    <source>
        <dbReference type="Proteomes" id="UP001146793"/>
    </source>
</evidence>
<name>A0AAV7YWU6_9EUKA</name>
<organism evidence="9 10">
    <name type="scientific">Anaeramoeba flamelloides</name>
    <dbReference type="NCBI Taxonomy" id="1746091"/>
    <lineage>
        <taxon>Eukaryota</taxon>
        <taxon>Metamonada</taxon>
        <taxon>Anaeramoebidae</taxon>
        <taxon>Anaeramoeba</taxon>
    </lineage>
</organism>
<feature type="transmembrane region" description="Helical" evidence="8">
    <location>
        <begin position="54"/>
        <end position="72"/>
    </location>
</feature>
<dbReference type="Proteomes" id="UP001146793">
    <property type="component" value="Unassembled WGS sequence"/>
</dbReference>
<dbReference type="InterPro" id="IPR029008">
    <property type="entry name" value="EMC6-like"/>
</dbReference>
<dbReference type="GO" id="GO:0034975">
    <property type="term" value="P:protein folding in endoplasmic reticulum"/>
    <property type="evidence" value="ECO:0007669"/>
    <property type="project" value="TreeGrafter"/>
</dbReference>
<protein>
    <recommendedName>
        <fullName evidence="3">ER membrane protein complex subunit 6</fullName>
    </recommendedName>
</protein>
<keyword evidence="5" id="KW-0256">Endoplasmic reticulum</keyword>
<dbReference type="Pfam" id="PF07019">
    <property type="entry name" value="EMC6"/>
    <property type="match status" value="1"/>
</dbReference>
<keyword evidence="7 8" id="KW-0472">Membrane</keyword>
<dbReference type="GO" id="GO:0072546">
    <property type="term" value="C:EMC complex"/>
    <property type="evidence" value="ECO:0007669"/>
    <property type="project" value="InterPro"/>
</dbReference>
<dbReference type="InterPro" id="IPR008504">
    <property type="entry name" value="Emc6"/>
</dbReference>
<sequence>MIPSPQRSASPINSDHIPENIKHNTILSSKIKIALSCLFGLFAGLLKLNGLFGLAVFFVNLLIIGFLIIIKCNFKEKDFFPSTFSVFTGNLSMTFGSFLFVWTLTYDIVYVY</sequence>
<feature type="transmembrane region" description="Helical" evidence="8">
    <location>
        <begin position="84"/>
        <end position="104"/>
    </location>
</feature>
<dbReference type="AlphaFoldDB" id="A0AAV7YWU6"/>
<proteinExistence type="inferred from homology"/>
<evidence type="ECO:0000256" key="5">
    <source>
        <dbReference type="ARBA" id="ARBA00022824"/>
    </source>
</evidence>
<evidence type="ECO:0000256" key="6">
    <source>
        <dbReference type="ARBA" id="ARBA00022989"/>
    </source>
</evidence>
<evidence type="ECO:0000256" key="7">
    <source>
        <dbReference type="ARBA" id="ARBA00023136"/>
    </source>
</evidence>
<comment type="subcellular location">
    <subcellularLocation>
        <location evidence="1">Endoplasmic reticulum membrane</location>
        <topology evidence="1">Multi-pass membrane protein</topology>
    </subcellularLocation>
</comment>
<comment type="caution">
    <text evidence="9">The sequence shown here is derived from an EMBL/GenBank/DDBJ whole genome shotgun (WGS) entry which is preliminary data.</text>
</comment>
<evidence type="ECO:0000256" key="8">
    <source>
        <dbReference type="SAM" id="Phobius"/>
    </source>
</evidence>
<evidence type="ECO:0000256" key="4">
    <source>
        <dbReference type="ARBA" id="ARBA00022692"/>
    </source>
</evidence>
<comment type="similarity">
    <text evidence="2">Belongs to the EMC6 family.</text>
</comment>
<evidence type="ECO:0000256" key="1">
    <source>
        <dbReference type="ARBA" id="ARBA00004477"/>
    </source>
</evidence>